<dbReference type="InterPro" id="IPR006189">
    <property type="entry name" value="CHASE_dom"/>
</dbReference>
<evidence type="ECO:0000256" key="4">
    <source>
        <dbReference type="ARBA" id="ARBA00022636"/>
    </source>
</evidence>
<dbReference type="InterPro" id="IPR042240">
    <property type="entry name" value="CHASE_sf"/>
</dbReference>
<dbReference type="CDD" id="cd01949">
    <property type="entry name" value="GGDEF"/>
    <property type="match status" value="1"/>
</dbReference>
<name>A0AAU7NZE8_9GAMM</name>
<comment type="subcellular location">
    <subcellularLocation>
        <location evidence="2">Membrane</location>
    </subcellularLocation>
</comment>
<dbReference type="KEGG" id="mech:Q9L42_009850"/>
<dbReference type="SMART" id="SM00091">
    <property type="entry name" value="PAS"/>
    <property type="match status" value="3"/>
</dbReference>
<evidence type="ECO:0000256" key="8">
    <source>
        <dbReference type="ARBA" id="ARBA00051114"/>
    </source>
</evidence>
<evidence type="ECO:0000256" key="3">
    <source>
        <dbReference type="ARBA" id="ARBA00012282"/>
    </source>
</evidence>
<dbReference type="GO" id="GO:0006355">
    <property type="term" value="P:regulation of DNA-templated transcription"/>
    <property type="evidence" value="ECO:0007669"/>
    <property type="project" value="InterPro"/>
</dbReference>
<evidence type="ECO:0000259" key="14">
    <source>
        <dbReference type="PROSITE" id="PS50887"/>
    </source>
</evidence>
<evidence type="ECO:0000256" key="2">
    <source>
        <dbReference type="ARBA" id="ARBA00004370"/>
    </source>
</evidence>
<dbReference type="EMBL" id="CP157743">
    <property type="protein sequence ID" value="XBS22411.1"/>
    <property type="molecule type" value="Genomic_DNA"/>
</dbReference>
<evidence type="ECO:0000256" key="9">
    <source>
        <dbReference type="SAM" id="Phobius"/>
    </source>
</evidence>
<dbReference type="Gene3D" id="3.30.450.20">
    <property type="entry name" value="PAS domain"/>
    <property type="match status" value="3"/>
</dbReference>
<keyword evidence="4" id="KW-0973">c-di-GMP</keyword>
<dbReference type="PANTHER" id="PTHR44757">
    <property type="entry name" value="DIGUANYLATE CYCLASE DGCP"/>
    <property type="match status" value="1"/>
</dbReference>
<evidence type="ECO:0000259" key="12">
    <source>
        <dbReference type="PROSITE" id="PS50839"/>
    </source>
</evidence>
<dbReference type="NCBIfam" id="TIGR00254">
    <property type="entry name" value="GGDEF"/>
    <property type="match status" value="1"/>
</dbReference>
<dbReference type="SMART" id="SM00267">
    <property type="entry name" value="GGDEF"/>
    <property type="match status" value="1"/>
</dbReference>
<dbReference type="SUPFAM" id="SSF141868">
    <property type="entry name" value="EAL domain-like"/>
    <property type="match status" value="1"/>
</dbReference>
<dbReference type="FunFam" id="3.20.20.450:FF:000001">
    <property type="entry name" value="Cyclic di-GMP phosphodiesterase yahA"/>
    <property type="match status" value="1"/>
</dbReference>
<feature type="domain" description="PAS" evidence="10">
    <location>
        <begin position="470"/>
        <end position="541"/>
    </location>
</feature>
<dbReference type="CDD" id="cd01948">
    <property type="entry name" value="EAL"/>
    <property type="match status" value="1"/>
</dbReference>
<dbReference type="Pfam" id="PF00563">
    <property type="entry name" value="EAL"/>
    <property type="match status" value="1"/>
</dbReference>
<dbReference type="InterPro" id="IPR013767">
    <property type="entry name" value="PAS_fold"/>
</dbReference>
<dbReference type="PROSITE" id="PS50883">
    <property type="entry name" value="EAL"/>
    <property type="match status" value="1"/>
</dbReference>
<dbReference type="InterPro" id="IPR035965">
    <property type="entry name" value="PAS-like_dom_sf"/>
</dbReference>
<keyword evidence="7 9" id="KW-0472">Membrane</keyword>
<protein>
    <recommendedName>
        <fullName evidence="3">cyclic-guanylate-specific phosphodiesterase</fullName>
        <ecNumber evidence="3">3.1.4.52</ecNumber>
    </recommendedName>
</protein>
<feature type="domain" description="CHASE" evidence="12">
    <location>
        <begin position="84"/>
        <end position="305"/>
    </location>
</feature>
<dbReference type="InterPro" id="IPR001610">
    <property type="entry name" value="PAC"/>
</dbReference>
<keyword evidence="5 9" id="KW-0812">Transmembrane</keyword>
<dbReference type="GO" id="GO:0016020">
    <property type="term" value="C:membrane"/>
    <property type="evidence" value="ECO:0007669"/>
    <property type="project" value="UniProtKB-SubCell"/>
</dbReference>
<dbReference type="PROSITE" id="PS50113">
    <property type="entry name" value="PAC"/>
    <property type="match status" value="1"/>
</dbReference>
<proteinExistence type="predicted"/>
<dbReference type="AlphaFoldDB" id="A0AAU7NZE8"/>
<dbReference type="InterPro" id="IPR052155">
    <property type="entry name" value="Biofilm_reg_signaling"/>
</dbReference>
<dbReference type="PROSITE" id="PS50839">
    <property type="entry name" value="CHASE"/>
    <property type="match status" value="1"/>
</dbReference>
<dbReference type="CDD" id="cd00130">
    <property type="entry name" value="PAS"/>
    <property type="match status" value="3"/>
</dbReference>
<dbReference type="FunFam" id="3.30.70.270:FF:000001">
    <property type="entry name" value="Diguanylate cyclase domain protein"/>
    <property type="match status" value="1"/>
</dbReference>
<feature type="transmembrane region" description="Helical" evidence="9">
    <location>
        <begin position="323"/>
        <end position="344"/>
    </location>
</feature>
<dbReference type="NCBIfam" id="TIGR00229">
    <property type="entry name" value="sensory_box"/>
    <property type="match status" value="3"/>
</dbReference>
<evidence type="ECO:0000256" key="5">
    <source>
        <dbReference type="ARBA" id="ARBA00022692"/>
    </source>
</evidence>
<comment type="cofactor">
    <cofactor evidence="1">
        <name>Mg(2+)</name>
        <dbReference type="ChEBI" id="CHEBI:18420"/>
    </cofactor>
</comment>
<dbReference type="Pfam" id="PF13426">
    <property type="entry name" value="PAS_9"/>
    <property type="match status" value="2"/>
</dbReference>
<dbReference type="InterPro" id="IPR000014">
    <property type="entry name" value="PAS"/>
</dbReference>
<evidence type="ECO:0000256" key="6">
    <source>
        <dbReference type="ARBA" id="ARBA00022989"/>
    </source>
</evidence>
<feature type="domain" description="PAS" evidence="10">
    <location>
        <begin position="599"/>
        <end position="639"/>
    </location>
</feature>
<comment type="catalytic activity">
    <reaction evidence="8">
        <text>3',3'-c-di-GMP + H2O = 5'-phosphoguanylyl(3'-&gt;5')guanosine + H(+)</text>
        <dbReference type="Rhea" id="RHEA:24902"/>
        <dbReference type="ChEBI" id="CHEBI:15377"/>
        <dbReference type="ChEBI" id="CHEBI:15378"/>
        <dbReference type="ChEBI" id="CHEBI:58754"/>
        <dbReference type="ChEBI" id="CHEBI:58805"/>
        <dbReference type="EC" id="3.1.4.52"/>
    </reaction>
    <physiologicalReaction direction="left-to-right" evidence="8">
        <dbReference type="Rhea" id="RHEA:24903"/>
    </physiologicalReaction>
</comment>
<dbReference type="Gene3D" id="3.30.450.350">
    <property type="entry name" value="CHASE domain"/>
    <property type="match status" value="1"/>
</dbReference>
<dbReference type="GO" id="GO:0007165">
    <property type="term" value="P:signal transduction"/>
    <property type="evidence" value="ECO:0007669"/>
    <property type="project" value="UniProtKB-ARBA"/>
</dbReference>
<dbReference type="Gene3D" id="3.20.20.450">
    <property type="entry name" value="EAL domain"/>
    <property type="match status" value="1"/>
</dbReference>
<evidence type="ECO:0000259" key="10">
    <source>
        <dbReference type="PROSITE" id="PS50112"/>
    </source>
</evidence>
<dbReference type="Proteomes" id="UP001225378">
    <property type="component" value="Chromosome"/>
</dbReference>
<evidence type="ECO:0000259" key="11">
    <source>
        <dbReference type="PROSITE" id="PS50113"/>
    </source>
</evidence>
<feature type="domain" description="GGDEF" evidence="14">
    <location>
        <begin position="750"/>
        <end position="882"/>
    </location>
</feature>
<feature type="transmembrane region" description="Helical" evidence="9">
    <location>
        <begin position="20"/>
        <end position="38"/>
    </location>
</feature>
<evidence type="ECO:0000256" key="7">
    <source>
        <dbReference type="ARBA" id="ARBA00023136"/>
    </source>
</evidence>
<dbReference type="SMART" id="SM00086">
    <property type="entry name" value="PAC"/>
    <property type="match status" value="3"/>
</dbReference>
<keyword evidence="16" id="KW-1185">Reference proteome</keyword>
<gene>
    <name evidence="15" type="ORF">Q9L42_009850</name>
</gene>
<dbReference type="Gene3D" id="3.30.70.270">
    <property type="match status" value="1"/>
</dbReference>
<dbReference type="GO" id="GO:0071111">
    <property type="term" value="F:cyclic-guanylate-specific phosphodiesterase activity"/>
    <property type="evidence" value="ECO:0007669"/>
    <property type="project" value="UniProtKB-EC"/>
</dbReference>
<dbReference type="SUPFAM" id="SSF55073">
    <property type="entry name" value="Nucleotide cyclase"/>
    <property type="match status" value="1"/>
</dbReference>
<dbReference type="PANTHER" id="PTHR44757:SF2">
    <property type="entry name" value="BIOFILM ARCHITECTURE MAINTENANCE PROTEIN MBAA"/>
    <property type="match status" value="1"/>
</dbReference>
<evidence type="ECO:0000313" key="16">
    <source>
        <dbReference type="Proteomes" id="UP001225378"/>
    </source>
</evidence>
<dbReference type="PROSITE" id="PS50112">
    <property type="entry name" value="PAS"/>
    <property type="match status" value="3"/>
</dbReference>
<dbReference type="Pfam" id="PF03924">
    <property type="entry name" value="CHASE"/>
    <property type="match status" value="1"/>
</dbReference>
<evidence type="ECO:0000256" key="1">
    <source>
        <dbReference type="ARBA" id="ARBA00001946"/>
    </source>
</evidence>
<organism evidence="15 16">
    <name type="scientific">Methylomarinum roseum</name>
    <dbReference type="NCBI Taxonomy" id="3067653"/>
    <lineage>
        <taxon>Bacteria</taxon>
        <taxon>Pseudomonadati</taxon>
        <taxon>Pseudomonadota</taxon>
        <taxon>Gammaproteobacteria</taxon>
        <taxon>Methylococcales</taxon>
        <taxon>Methylococcaceae</taxon>
        <taxon>Methylomarinum</taxon>
    </lineage>
</organism>
<dbReference type="InterPro" id="IPR035919">
    <property type="entry name" value="EAL_sf"/>
</dbReference>
<dbReference type="InterPro" id="IPR029787">
    <property type="entry name" value="Nucleotide_cyclase"/>
</dbReference>
<dbReference type="InterPro" id="IPR043128">
    <property type="entry name" value="Rev_trsase/Diguanyl_cyclase"/>
</dbReference>
<dbReference type="GO" id="GO:0071732">
    <property type="term" value="P:cellular response to nitric oxide"/>
    <property type="evidence" value="ECO:0007669"/>
    <property type="project" value="UniProtKB-ARBA"/>
</dbReference>
<evidence type="ECO:0000259" key="13">
    <source>
        <dbReference type="PROSITE" id="PS50883"/>
    </source>
</evidence>
<dbReference type="Pfam" id="PF00989">
    <property type="entry name" value="PAS"/>
    <property type="match status" value="1"/>
</dbReference>
<dbReference type="SMART" id="SM01079">
    <property type="entry name" value="CHASE"/>
    <property type="match status" value="1"/>
</dbReference>
<evidence type="ECO:0000313" key="15">
    <source>
        <dbReference type="EMBL" id="XBS22411.1"/>
    </source>
</evidence>
<feature type="domain" description="PAC" evidence="11">
    <location>
        <begin position="666"/>
        <end position="718"/>
    </location>
</feature>
<sequence>MTFNLKKDIDAAERPRFIPWFLACAVLIVGFSVTAELWRHMRLDDSDKLQAEFEFSVDMVTGIISNRLRGYAMMMRGVKGFYEGSENVSLKEFGTYIRALDLDYESGVQGIGMVKVVSHNEKERHMADMRRNGISDYRIKPQGVRPRYAPIVYMEPMAGDNLKTLGVDLLTLPAARSAMAQARDKGELAITSKLTLIQDEDKNEAPGFVMYLPIYRDGASLDSQENRREAIVGWVDMPLRIHDLMAEIQDLFSSDINLKIYDGESNPEQALLYRWGDWSEEADSSLRRLQTRRRIDIGDRQWTLSMSTTPAFEARVSNRQRSLMAVSIGIVLTLILSCLAWLLARGRNQALFRYRKLFEQAGDGVLLVTRDYRFIDANAAILEMLGYRRDELMKLRLFDILAPHEWAKVKEVAAHIKAGYPHVQEWVHVRKNGEEFPAEVNVRWLDKDGYLASVRDLSERKKTEQALRDSEARYRLIFNANPLPMWVYDIESLQFLAVNDAAIAQYGYTRKEFLSMSIADIRPSDDVSLLQKNIKRIAGVDNYYNEAGIWRHRKKDGTLIWAEITAHTLTFEGRKAEIVLAHDVTARLESEQQLYLAAKVFESSREGIVVTDADNVIVSVNPAYCGISGYSAEEAIGKTPRLLSSGKHGKGFYRKMWNDILNRGYWQGEVINRRKSGDLYPQWMSVNVIRDQEGRITHHVGILSDLSHYKAAQERIQFLSNFDPLTHLPNRSLLRDRTRLALAAARRSGRQAVLMFIDLDRFKIINDSLGPDAGDQLLKKLSDRLVKHLHPDDTLSRQGGDELVLLLPDSNAEGAAHVAQKILVLIAEPFDLGDRCLSITASIGIAEYPQDGDNFEQLVQSADAALFRAKENGRNNFQFFTQQLHDKAKQVLEIENELRQALVRGELSLYYQPQVDVDSHEIIGAEALIRWHHPNKGLVPPDKFIPIAEESGLIGEIGDWVLHEAVRQSANWKANGLCIVPVAVNISAAQFRLDALYRKVVGILRNYKLDPAMLELEITEGVAMESSERTIAMLEQLSALGVKLSIDDFGTGYSSLNYLKRYKIDKLKIDQSFIRDLCRDSEDEGIVIAIIGMARSLGFKTIAEGVETRDQLEFLKRKQCDEIQGYLFSKPVPADEFAELLRAGKIELGGLGIEILGNEKGG</sequence>
<reference evidence="15 16" key="1">
    <citation type="journal article" date="2024" name="Microbiology">
        <title>Methylomarinum rosea sp. nov., a novel halophilic methanotrophic bacterium from the hypersaline Lake Elton.</title>
        <authorList>
            <person name="Suleimanov R.Z."/>
            <person name="Oshkin I.Y."/>
            <person name="Danilova O.V."/>
            <person name="Suzina N.E."/>
            <person name="Dedysh S.N."/>
        </authorList>
    </citation>
    <scope>NUCLEOTIDE SEQUENCE [LARGE SCALE GENOMIC DNA]</scope>
    <source>
        <strain evidence="15 16">Ch1-1</strain>
    </source>
</reference>
<dbReference type="SMART" id="SM00052">
    <property type="entry name" value="EAL"/>
    <property type="match status" value="1"/>
</dbReference>
<dbReference type="InterPro" id="IPR000700">
    <property type="entry name" value="PAS-assoc_C"/>
</dbReference>
<dbReference type="InterPro" id="IPR001633">
    <property type="entry name" value="EAL_dom"/>
</dbReference>
<dbReference type="Pfam" id="PF00990">
    <property type="entry name" value="GGDEF"/>
    <property type="match status" value="1"/>
</dbReference>
<feature type="domain" description="PAS" evidence="10">
    <location>
        <begin position="350"/>
        <end position="411"/>
    </location>
</feature>
<dbReference type="InterPro" id="IPR000160">
    <property type="entry name" value="GGDEF_dom"/>
</dbReference>
<dbReference type="RefSeq" id="WP_349432701.1">
    <property type="nucleotide sequence ID" value="NZ_CP157743.1"/>
</dbReference>
<feature type="domain" description="EAL" evidence="13">
    <location>
        <begin position="891"/>
        <end position="1145"/>
    </location>
</feature>
<dbReference type="EC" id="3.1.4.52" evidence="3"/>
<keyword evidence="6 9" id="KW-1133">Transmembrane helix</keyword>
<accession>A0AAU7NZE8</accession>
<dbReference type="PROSITE" id="PS50887">
    <property type="entry name" value="GGDEF"/>
    <property type="match status" value="1"/>
</dbReference>
<dbReference type="SUPFAM" id="SSF55785">
    <property type="entry name" value="PYP-like sensor domain (PAS domain)"/>
    <property type="match status" value="3"/>
</dbReference>